<organism evidence="1 2">
    <name type="scientific">Pleurodeles waltl</name>
    <name type="common">Iberian ribbed newt</name>
    <dbReference type="NCBI Taxonomy" id="8319"/>
    <lineage>
        <taxon>Eukaryota</taxon>
        <taxon>Metazoa</taxon>
        <taxon>Chordata</taxon>
        <taxon>Craniata</taxon>
        <taxon>Vertebrata</taxon>
        <taxon>Euteleostomi</taxon>
        <taxon>Amphibia</taxon>
        <taxon>Batrachia</taxon>
        <taxon>Caudata</taxon>
        <taxon>Salamandroidea</taxon>
        <taxon>Salamandridae</taxon>
        <taxon>Pleurodelinae</taxon>
        <taxon>Pleurodeles</taxon>
    </lineage>
</organism>
<keyword evidence="2" id="KW-1185">Reference proteome</keyword>
<dbReference type="Proteomes" id="UP001066276">
    <property type="component" value="Chromosome 6"/>
</dbReference>
<protein>
    <submittedName>
        <fullName evidence="1">Uncharacterized protein</fullName>
    </submittedName>
</protein>
<reference evidence="1" key="1">
    <citation type="journal article" date="2022" name="bioRxiv">
        <title>Sequencing and chromosome-scale assembly of the giantPleurodeles waltlgenome.</title>
        <authorList>
            <person name="Brown T."/>
            <person name="Elewa A."/>
            <person name="Iarovenko S."/>
            <person name="Subramanian E."/>
            <person name="Araus A.J."/>
            <person name="Petzold A."/>
            <person name="Susuki M."/>
            <person name="Suzuki K.-i.T."/>
            <person name="Hayashi T."/>
            <person name="Toyoda A."/>
            <person name="Oliveira C."/>
            <person name="Osipova E."/>
            <person name="Leigh N.D."/>
            <person name="Simon A."/>
            <person name="Yun M.H."/>
        </authorList>
    </citation>
    <scope>NUCLEOTIDE SEQUENCE</scope>
    <source>
        <strain evidence="1">20211129_DDA</strain>
        <tissue evidence="1">Liver</tissue>
    </source>
</reference>
<sequence>MYCRSPTLASAGAPVDGSIDDVVDGPLSTFDVILIVPDRSDRRGEHGGCLQSSALKYLPARRRRNAGRRLRRFRGGDSAPVNGSTSVAQRELRWGSRCLPWAVLAQGKA</sequence>
<gene>
    <name evidence="1" type="ORF">NDU88_002579</name>
</gene>
<name>A0AAV7Q6E5_PLEWA</name>
<dbReference type="AlphaFoldDB" id="A0AAV7Q6E5"/>
<evidence type="ECO:0000313" key="1">
    <source>
        <dbReference type="EMBL" id="KAJ1136161.1"/>
    </source>
</evidence>
<evidence type="ECO:0000313" key="2">
    <source>
        <dbReference type="Proteomes" id="UP001066276"/>
    </source>
</evidence>
<accession>A0AAV7Q6E5</accession>
<dbReference type="EMBL" id="JANPWB010000010">
    <property type="protein sequence ID" value="KAJ1136161.1"/>
    <property type="molecule type" value="Genomic_DNA"/>
</dbReference>
<proteinExistence type="predicted"/>
<comment type="caution">
    <text evidence="1">The sequence shown here is derived from an EMBL/GenBank/DDBJ whole genome shotgun (WGS) entry which is preliminary data.</text>
</comment>